<keyword evidence="7" id="KW-0472">Membrane</keyword>
<dbReference type="SUPFAM" id="SSF52058">
    <property type="entry name" value="L domain-like"/>
    <property type="match status" value="1"/>
</dbReference>
<comment type="subcellular location">
    <subcellularLocation>
        <location evidence="1">Membrane</location>
        <topology evidence="1">Single-pass type I membrane protein</topology>
    </subcellularLocation>
</comment>
<dbReference type="InterPro" id="IPR001611">
    <property type="entry name" value="Leu-rich_rpt"/>
</dbReference>
<feature type="domain" description="Leucine-rich repeat-containing N-terminal plant-type" evidence="11">
    <location>
        <begin position="27"/>
        <end position="68"/>
    </location>
</feature>
<evidence type="ECO:0000313" key="12">
    <source>
        <dbReference type="EMBL" id="KAK7814140.1"/>
    </source>
</evidence>
<dbReference type="PANTHER" id="PTHR48063:SF101">
    <property type="entry name" value="LRR RECEPTOR-LIKE SERINE_THREONINE-PROTEIN KINASE FLS2"/>
    <property type="match status" value="1"/>
</dbReference>
<feature type="chain" id="PRO_5043833192" evidence="10">
    <location>
        <begin position="25"/>
        <end position="212"/>
    </location>
</feature>
<feature type="signal peptide" evidence="10">
    <location>
        <begin position="1"/>
        <end position="24"/>
    </location>
</feature>
<dbReference type="InterPro" id="IPR032675">
    <property type="entry name" value="LRR_dom_sf"/>
</dbReference>
<keyword evidence="4 10" id="KW-0732">Signal</keyword>
<keyword evidence="3" id="KW-0812">Transmembrane</keyword>
<evidence type="ECO:0000256" key="8">
    <source>
        <dbReference type="ARBA" id="ARBA00023170"/>
    </source>
</evidence>
<name>A0AAW0IHZ4_QUESU</name>
<dbReference type="InterPro" id="IPR046956">
    <property type="entry name" value="RLP23-like"/>
</dbReference>
<dbReference type="GO" id="GO:0016020">
    <property type="term" value="C:membrane"/>
    <property type="evidence" value="ECO:0007669"/>
    <property type="project" value="UniProtKB-SubCell"/>
</dbReference>
<sequence length="212" mass="24221">MGGNSLQFLLTFVLFLLCTKPSLSCIEQERQALLKIEKDLIDDYGHLYSWSAEEGPKDCCKWRGVCCSNQTGHIIMLNLNFSNLEPLRGKLSPFLIDLQYLNYLDVQNNNFNQSQIPDSIEWLPQLYSLRYLDMSSVNSSKVNNWLQIVNKLPYLTSLNLESCNLPNIFLVWLVNSIASLHSLDLSDNSLTSSSSVLQWLFNFNTSVVKLDL</sequence>
<dbReference type="EMBL" id="PKMF04001129">
    <property type="protein sequence ID" value="KAK7814140.1"/>
    <property type="molecule type" value="Genomic_DNA"/>
</dbReference>
<evidence type="ECO:0000256" key="3">
    <source>
        <dbReference type="ARBA" id="ARBA00022692"/>
    </source>
</evidence>
<keyword evidence="13" id="KW-1185">Reference proteome</keyword>
<keyword evidence="5" id="KW-0677">Repeat</keyword>
<keyword evidence="9" id="KW-0325">Glycoprotein</keyword>
<evidence type="ECO:0000256" key="6">
    <source>
        <dbReference type="ARBA" id="ARBA00022989"/>
    </source>
</evidence>
<keyword evidence="6" id="KW-1133">Transmembrane helix</keyword>
<proteinExistence type="predicted"/>
<evidence type="ECO:0000313" key="13">
    <source>
        <dbReference type="Proteomes" id="UP000237347"/>
    </source>
</evidence>
<reference evidence="12 13" key="1">
    <citation type="journal article" date="2018" name="Sci. Data">
        <title>The draft genome sequence of cork oak.</title>
        <authorList>
            <person name="Ramos A.M."/>
            <person name="Usie A."/>
            <person name="Barbosa P."/>
            <person name="Barros P.M."/>
            <person name="Capote T."/>
            <person name="Chaves I."/>
            <person name="Simoes F."/>
            <person name="Abreu I."/>
            <person name="Carrasquinho I."/>
            <person name="Faro C."/>
            <person name="Guimaraes J.B."/>
            <person name="Mendonca D."/>
            <person name="Nobrega F."/>
            <person name="Rodrigues L."/>
            <person name="Saibo N.J.M."/>
            <person name="Varela M.C."/>
            <person name="Egas C."/>
            <person name="Matos J."/>
            <person name="Miguel C.M."/>
            <person name="Oliveira M.M."/>
            <person name="Ricardo C.P."/>
            <person name="Goncalves S."/>
        </authorList>
    </citation>
    <scope>NUCLEOTIDE SEQUENCE [LARGE SCALE GENOMIC DNA]</scope>
    <source>
        <strain evidence="13">cv. HL8</strain>
    </source>
</reference>
<dbReference type="PANTHER" id="PTHR48063">
    <property type="entry name" value="LRR RECEPTOR-LIKE KINASE"/>
    <property type="match status" value="1"/>
</dbReference>
<evidence type="ECO:0000259" key="11">
    <source>
        <dbReference type="Pfam" id="PF08263"/>
    </source>
</evidence>
<accession>A0AAW0IHZ4</accession>
<protein>
    <submittedName>
        <fullName evidence="12">Receptor-like protein eix2</fullName>
    </submittedName>
</protein>
<gene>
    <name evidence="12" type="primary">EIX2_183</name>
    <name evidence="12" type="ORF">CFP56_003811</name>
</gene>
<evidence type="ECO:0000256" key="5">
    <source>
        <dbReference type="ARBA" id="ARBA00022737"/>
    </source>
</evidence>
<dbReference type="InterPro" id="IPR013210">
    <property type="entry name" value="LRR_N_plant-typ"/>
</dbReference>
<dbReference type="Gene3D" id="3.80.10.10">
    <property type="entry name" value="Ribonuclease Inhibitor"/>
    <property type="match status" value="1"/>
</dbReference>
<dbReference type="Pfam" id="PF08263">
    <property type="entry name" value="LRRNT_2"/>
    <property type="match status" value="1"/>
</dbReference>
<evidence type="ECO:0000256" key="1">
    <source>
        <dbReference type="ARBA" id="ARBA00004479"/>
    </source>
</evidence>
<comment type="caution">
    <text evidence="12">The sequence shown here is derived from an EMBL/GenBank/DDBJ whole genome shotgun (WGS) entry which is preliminary data.</text>
</comment>
<keyword evidence="2" id="KW-0433">Leucine-rich repeat</keyword>
<evidence type="ECO:0000256" key="7">
    <source>
        <dbReference type="ARBA" id="ARBA00023136"/>
    </source>
</evidence>
<dbReference type="PROSITE" id="PS51450">
    <property type="entry name" value="LRR"/>
    <property type="match status" value="1"/>
</dbReference>
<evidence type="ECO:0000256" key="10">
    <source>
        <dbReference type="SAM" id="SignalP"/>
    </source>
</evidence>
<organism evidence="12 13">
    <name type="scientific">Quercus suber</name>
    <name type="common">Cork oak</name>
    <dbReference type="NCBI Taxonomy" id="58331"/>
    <lineage>
        <taxon>Eukaryota</taxon>
        <taxon>Viridiplantae</taxon>
        <taxon>Streptophyta</taxon>
        <taxon>Embryophyta</taxon>
        <taxon>Tracheophyta</taxon>
        <taxon>Spermatophyta</taxon>
        <taxon>Magnoliopsida</taxon>
        <taxon>eudicotyledons</taxon>
        <taxon>Gunneridae</taxon>
        <taxon>Pentapetalae</taxon>
        <taxon>rosids</taxon>
        <taxon>fabids</taxon>
        <taxon>Fagales</taxon>
        <taxon>Fagaceae</taxon>
        <taxon>Quercus</taxon>
    </lineage>
</organism>
<dbReference type="Proteomes" id="UP000237347">
    <property type="component" value="Unassembled WGS sequence"/>
</dbReference>
<evidence type="ECO:0000256" key="9">
    <source>
        <dbReference type="ARBA" id="ARBA00023180"/>
    </source>
</evidence>
<dbReference type="AlphaFoldDB" id="A0AAW0IHZ4"/>
<keyword evidence="8" id="KW-0675">Receptor</keyword>
<evidence type="ECO:0000256" key="4">
    <source>
        <dbReference type="ARBA" id="ARBA00022729"/>
    </source>
</evidence>
<evidence type="ECO:0000256" key="2">
    <source>
        <dbReference type="ARBA" id="ARBA00022614"/>
    </source>
</evidence>